<name>A0ABV2CYZ4_9SPHN</name>
<feature type="transmembrane region" description="Helical" evidence="8">
    <location>
        <begin position="53"/>
        <end position="73"/>
    </location>
</feature>
<accession>A0ABV2CYZ4</accession>
<dbReference type="InterPro" id="IPR019127">
    <property type="entry name" value="Exosortase"/>
</dbReference>
<comment type="subcellular location">
    <subcellularLocation>
        <location evidence="1">Cell membrane</location>
        <topology evidence="1">Multi-pass membrane protein</topology>
    </subcellularLocation>
</comment>
<keyword evidence="11" id="KW-1185">Reference proteome</keyword>
<dbReference type="EMBL" id="JBEWLY010000008">
    <property type="protein sequence ID" value="MET1754798.1"/>
    <property type="molecule type" value="Genomic_DNA"/>
</dbReference>
<evidence type="ECO:0000259" key="9">
    <source>
        <dbReference type="Pfam" id="PF11984"/>
    </source>
</evidence>
<keyword evidence="2" id="KW-1003">Cell membrane</keyword>
<dbReference type="EC" id="3.4.22.-" evidence="10"/>
<dbReference type="Pfam" id="PF11984">
    <property type="entry name" value="DUF3485"/>
    <property type="match status" value="1"/>
</dbReference>
<evidence type="ECO:0000256" key="3">
    <source>
        <dbReference type="ARBA" id="ARBA00022670"/>
    </source>
</evidence>
<evidence type="ECO:0000256" key="8">
    <source>
        <dbReference type="SAM" id="Phobius"/>
    </source>
</evidence>
<feature type="transmembrane region" description="Helical" evidence="8">
    <location>
        <begin position="265"/>
        <end position="286"/>
    </location>
</feature>
<evidence type="ECO:0000256" key="2">
    <source>
        <dbReference type="ARBA" id="ARBA00022475"/>
    </source>
</evidence>
<protein>
    <submittedName>
        <fullName evidence="10">Exosortase A</fullName>
        <ecNumber evidence="10">3.4.22.-</ecNumber>
    </submittedName>
</protein>
<dbReference type="InterPro" id="IPR014263">
    <property type="entry name" value="Methanolan_biosynth_EpsI"/>
</dbReference>
<dbReference type="RefSeq" id="WP_353983259.1">
    <property type="nucleotide sequence ID" value="NZ_JBEWLY010000008.1"/>
</dbReference>
<keyword evidence="3" id="KW-0645">Protease</keyword>
<feature type="transmembrane region" description="Helical" evidence="8">
    <location>
        <begin position="85"/>
        <end position="103"/>
    </location>
</feature>
<dbReference type="GO" id="GO:0016787">
    <property type="term" value="F:hydrolase activity"/>
    <property type="evidence" value="ECO:0007669"/>
    <property type="project" value="UniProtKB-KW"/>
</dbReference>
<feature type="transmembrane region" description="Helical" evidence="8">
    <location>
        <begin position="319"/>
        <end position="336"/>
    </location>
</feature>
<feature type="transmembrane region" description="Helical" evidence="8">
    <location>
        <begin position="22"/>
        <end position="41"/>
    </location>
</feature>
<feature type="domain" description="Methanolan biosynthesis EpsI" evidence="9">
    <location>
        <begin position="321"/>
        <end position="507"/>
    </location>
</feature>
<dbReference type="NCBIfam" id="TIGR04178">
    <property type="entry name" value="exo_archaeo"/>
    <property type="match status" value="1"/>
</dbReference>
<dbReference type="Pfam" id="PF09721">
    <property type="entry name" value="Exosortase_EpsH"/>
    <property type="match status" value="1"/>
</dbReference>
<keyword evidence="5 10" id="KW-0378">Hydrolase</keyword>
<evidence type="ECO:0000256" key="6">
    <source>
        <dbReference type="ARBA" id="ARBA00022989"/>
    </source>
</evidence>
<comment type="caution">
    <text evidence="10">The sequence shown here is derived from an EMBL/GenBank/DDBJ whole genome shotgun (WGS) entry which is preliminary data.</text>
</comment>
<keyword evidence="7 8" id="KW-0472">Membrane</keyword>
<evidence type="ECO:0000313" key="11">
    <source>
        <dbReference type="Proteomes" id="UP001548713"/>
    </source>
</evidence>
<feature type="transmembrane region" description="Helical" evidence="8">
    <location>
        <begin position="200"/>
        <end position="218"/>
    </location>
</feature>
<feature type="transmembrane region" description="Helical" evidence="8">
    <location>
        <begin position="225"/>
        <end position="245"/>
    </location>
</feature>
<sequence length="519" mass="56417">MQPEALWMVPGAMLRWQGLSEAWRGAIVRLLGVALLLLVLFARDWSEMVLHWWNISTYNHILLVPLILAWLVWQRRSELFKLEPVVWWPGLILLTGTAFVWLLGAFSGLNLARQAGAVGMAAASVPLFAGPQVAKGLLFPLLYMVFLVPCGEELVTALQMITAKITISLVHASDIPAHIDGVFIDTPVGLFEVAEACSGVKFLIAMIAFGALMANVCFLSWTRRAALLAACIIVPILANGVRAWGTIYAAQIIGVERAAGIDHIIYGWVFFGIVIAVIIGLAWRFFDRPVDDTFIDAQAIVEDSVLSRMASLRIGSGKALMAFLAITLGAQGWAYAATRLSADLPRTVALPKVAGWTRVDYQPKVWWEPRASGAGHRLLGSYADRAGRRVDVFFALYAAQAEGQEAGGFGQGALTPGTDWAWQAPAAFEGAHGERLLAAGRISRVALTWYRTGDLLTGSNARLKLAVMSDRLALRERTTMLLIVSAEEGAGGPADRALRDFMQAAGPVDAWMDRIGRVN</sequence>
<dbReference type="NCBIfam" id="TIGR03109">
    <property type="entry name" value="exosort_XrtA"/>
    <property type="match status" value="1"/>
</dbReference>
<dbReference type="Proteomes" id="UP001548713">
    <property type="component" value="Unassembled WGS sequence"/>
</dbReference>
<proteinExistence type="predicted"/>
<dbReference type="InterPro" id="IPR017540">
    <property type="entry name" value="Exosortase-1"/>
</dbReference>
<reference evidence="10 11" key="1">
    <citation type="submission" date="2024-07" db="EMBL/GenBank/DDBJ databases">
        <title>Novosphingobium kalidii RD2P27.</title>
        <authorList>
            <person name="Sun J.-Q."/>
        </authorList>
    </citation>
    <scope>NUCLEOTIDE SEQUENCE [LARGE SCALE GENOMIC DNA]</scope>
    <source>
        <strain evidence="10 11">RD2P27</strain>
    </source>
</reference>
<evidence type="ECO:0000313" key="10">
    <source>
        <dbReference type="EMBL" id="MET1754798.1"/>
    </source>
</evidence>
<keyword evidence="4 8" id="KW-0812">Transmembrane</keyword>
<dbReference type="NCBIfam" id="TIGR02602">
    <property type="entry name" value="8TM_EpsH"/>
    <property type="match status" value="1"/>
</dbReference>
<keyword evidence="6 8" id="KW-1133">Transmembrane helix</keyword>
<evidence type="ECO:0000256" key="1">
    <source>
        <dbReference type="ARBA" id="ARBA00004651"/>
    </source>
</evidence>
<gene>
    <name evidence="10" type="primary">xrtA</name>
    <name evidence="10" type="ORF">ABVV53_04900</name>
</gene>
<feature type="transmembrane region" description="Helical" evidence="8">
    <location>
        <begin position="115"/>
        <end position="134"/>
    </location>
</feature>
<evidence type="ECO:0000256" key="7">
    <source>
        <dbReference type="ARBA" id="ARBA00023136"/>
    </source>
</evidence>
<evidence type="ECO:0000256" key="5">
    <source>
        <dbReference type="ARBA" id="ARBA00022801"/>
    </source>
</evidence>
<dbReference type="NCBIfam" id="TIGR02914">
    <property type="entry name" value="EpsI_fam"/>
    <property type="match status" value="1"/>
</dbReference>
<organism evidence="10 11">
    <name type="scientific">Novosphingobium kalidii</name>
    <dbReference type="NCBI Taxonomy" id="3230299"/>
    <lineage>
        <taxon>Bacteria</taxon>
        <taxon>Pseudomonadati</taxon>
        <taxon>Pseudomonadota</taxon>
        <taxon>Alphaproteobacteria</taxon>
        <taxon>Sphingomonadales</taxon>
        <taxon>Sphingomonadaceae</taxon>
        <taxon>Novosphingobium</taxon>
    </lineage>
</organism>
<evidence type="ECO:0000256" key="4">
    <source>
        <dbReference type="ARBA" id="ARBA00022692"/>
    </source>
</evidence>
<dbReference type="InterPro" id="IPR013426">
    <property type="entry name" value="EpsH-like"/>
</dbReference>
<dbReference type="InterPro" id="IPR026392">
    <property type="entry name" value="Exo/Archaeosortase_dom"/>
</dbReference>